<gene>
    <name evidence="2" type="ORF">GCM10009680_87410</name>
</gene>
<name>A0ABN2JQS7_9ACTN</name>
<reference evidence="2 3" key="1">
    <citation type="journal article" date="2019" name="Int. J. Syst. Evol. Microbiol.">
        <title>The Global Catalogue of Microorganisms (GCM) 10K type strain sequencing project: providing services to taxonomists for standard genome sequencing and annotation.</title>
        <authorList>
            <consortium name="The Broad Institute Genomics Platform"/>
            <consortium name="The Broad Institute Genome Sequencing Center for Infectious Disease"/>
            <person name="Wu L."/>
            <person name="Ma J."/>
        </authorList>
    </citation>
    <scope>NUCLEOTIDE SEQUENCE [LARGE SCALE GENOMIC DNA]</scope>
    <source>
        <strain evidence="2 3">JCM 13244</strain>
    </source>
</reference>
<feature type="region of interest" description="Disordered" evidence="1">
    <location>
        <begin position="72"/>
        <end position="99"/>
    </location>
</feature>
<sequence>MTPGCERTHPTVCQVRHAPEKQELLSREHPHGPPSPPRTERAPAKTVRPFESATGDWARCRSLPETKAFRRARLTPSPPTAARGWQVVETTDVPRQGVR</sequence>
<protein>
    <submittedName>
        <fullName evidence="2">Uncharacterized protein</fullName>
    </submittedName>
</protein>
<dbReference type="EMBL" id="BAAALR010000177">
    <property type="protein sequence ID" value="GAA1733630.1"/>
    <property type="molecule type" value="Genomic_DNA"/>
</dbReference>
<evidence type="ECO:0000256" key="1">
    <source>
        <dbReference type="SAM" id="MobiDB-lite"/>
    </source>
</evidence>
<evidence type="ECO:0000313" key="2">
    <source>
        <dbReference type="EMBL" id="GAA1733630.1"/>
    </source>
</evidence>
<comment type="caution">
    <text evidence="2">The sequence shown here is derived from an EMBL/GenBank/DDBJ whole genome shotgun (WGS) entry which is preliminary data.</text>
</comment>
<dbReference type="Proteomes" id="UP001499947">
    <property type="component" value="Unassembled WGS sequence"/>
</dbReference>
<accession>A0ABN2JQS7</accession>
<feature type="compositionally biased region" description="Basic and acidic residues" evidence="1">
    <location>
        <begin position="17"/>
        <end position="31"/>
    </location>
</feature>
<feature type="region of interest" description="Disordered" evidence="1">
    <location>
        <begin position="1"/>
        <end position="52"/>
    </location>
</feature>
<keyword evidence="3" id="KW-1185">Reference proteome</keyword>
<evidence type="ECO:0000313" key="3">
    <source>
        <dbReference type="Proteomes" id="UP001499947"/>
    </source>
</evidence>
<proteinExistence type="predicted"/>
<organism evidence="2 3">
    <name type="scientific">Streptomyces yatensis</name>
    <dbReference type="NCBI Taxonomy" id="155177"/>
    <lineage>
        <taxon>Bacteria</taxon>
        <taxon>Bacillati</taxon>
        <taxon>Actinomycetota</taxon>
        <taxon>Actinomycetes</taxon>
        <taxon>Kitasatosporales</taxon>
        <taxon>Streptomycetaceae</taxon>
        <taxon>Streptomyces</taxon>
        <taxon>Streptomyces violaceusniger group</taxon>
    </lineage>
</organism>